<organism evidence="6 7">
    <name type="scientific">Candidatus Collierbacteria bacterium RIFCSPHIGHO2_01_FULL_50_25</name>
    <dbReference type="NCBI Taxonomy" id="1817722"/>
    <lineage>
        <taxon>Bacteria</taxon>
        <taxon>Candidatus Collieribacteriota</taxon>
    </lineage>
</organism>
<dbReference type="GO" id="GO:0003735">
    <property type="term" value="F:structural constituent of ribosome"/>
    <property type="evidence" value="ECO:0007669"/>
    <property type="project" value="InterPro"/>
</dbReference>
<reference evidence="6 7" key="1">
    <citation type="journal article" date="2016" name="Nat. Commun.">
        <title>Thousands of microbial genomes shed light on interconnected biogeochemical processes in an aquifer system.</title>
        <authorList>
            <person name="Anantharaman K."/>
            <person name="Brown C.T."/>
            <person name="Hug L.A."/>
            <person name="Sharon I."/>
            <person name="Castelle C.J."/>
            <person name="Probst A.J."/>
            <person name="Thomas B.C."/>
            <person name="Singh A."/>
            <person name="Wilkins M.J."/>
            <person name="Karaoz U."/>
            <person name="Brodie E.L."/>
            <person name="Williams K.H."/>
            <person name="Hubbard S.S."/>
            <person name="Banfield J.F."/>
        </authorList>
    </citation>
    <scope>NUCLEOTIDE SEQUENCE [LARGE SCALE GENOMIC DNA]</scope>
</reference>
<sequence>MANQLSWKDVNFAVGDTVRVHQTFAEGDKTRTQIFEGLVIAIRGHAGLKSFVVRRIATNNVGVEKIFPVETPTITKVEVKKKGSVRRAKLYFLRGRTGKKATKVKGLFIKGVSQKVGPETVVSKGSKIRPVGEEQSVKNKVAKADKPVKEKKVKKGPKKIVRKERQFVR</sequence>
<evidence type="ECO:0000256" key="4">
    <source>
        <dbReference type="RuleBase" id="RU000559"/>
    </source>
</evidence>
<dbReference type="EMBL" id="MFAG01000033">
    <property type="protein sequence ID" value="OGD71416.1"/>
    <property type="molecule type" value="Genomic_DNA"/>
</dbReference>
<dbReference type="InterPro" id="IPR001857">
    <property type="entry name" value="Ribosomal_bL19"/>
</dbReference>
<evidence type="ECO:0000256" key="5">
    <source>
        <dbReference type="SAM" id="MobiDB-lite"/>
    </source>
</evidence>
<feature type="compositionally biased region" description="Basic and acidic residues" evidence="5">
    <location>
        <begin position="133"/>
        <end position="150"/>
    </location>
</feature>
<dbReference type="SUPFAM" id="SSF50104">
    <property type="entry name" value="Translation proteins SH3-like domain"/>
    <property type="match status" value="1"/>
</dbReference>
<comment type="function">
    <text evidence="4">This protein is located at the 30S-50S ribosomal subunit interface and may play a role in the structure and function of the aminoacyl-tRNA binding site.</text>
</comment>
<dbReference type="Gene3D" id="2.30.30.790">
    <property type="match status" value="1"/>
</dbReference>
<name>A0A1F5EVV0_9BACT</name>
<dbReference type="Proteomes" id="UP000177979">
    <property type="component" value="Unassembled WGS sequence"/>
</dbReference>
<evidence type="ECO:0000256" key="3">
    <source>
        <dbReference type="ARBA" id="ARBA00023274"/>
    </source>
</evidence>
<accession>A0A1F5EVV0</accession>
<dbReference type="PROSITE" id="PS01015">
    <property type="entry name" value="RIBOSOMAL_L19"/>
    <property type="match status" value="1"/>
</dbReference>
<dbReference type="GO" id="GO:0006412">
    <property type="term" value="P:translation"/>
    <property type="evidence" value="ECO:0007669"/>
    <property type="project" value="InterPro"/>
</dbReference>
<dbReference type="InterPro" id="IPR018257">
    <property type="entry name" value="Ribosomal_bL19_CS"/>
</dbReference>
<dbReference type="InterPro" id="IPR038657">
    <property type="entry name" value="Ribosomal_bL19_sf"/>
</dbReference>
<evidence type="ECO:0000256" key="2">
    <source>
        <dbReference type="ARBA" id="ARBA00022980"/>
    </source>
</evidence>
<keyword evidence="2 6" id="KW-0689">Ribosomal protein</keyword>
<keyword evidence="3 4" id="KW-0687">Ribonucleoprotein</keyword>
<dbReference type="STRING" id="1817722.A2703_04090"/>
<feature type="region of interest" description="Disordered" evidence="5">
    <location>
        <begin position="133"/>
        <end position="169"/>
    </location>
</feature>
<comment type="caution">
    <text evidence="6">The sequence shown here is derived from an EMBL/GenBank/DDBJ whole genome shotgun (WGS) entry which is preliminary data.</text>
</comment>
<dbReference type="InterPro" id="IPR008991">
    <property type="entry name" value="Translation_prot_SH3-like_sf"/>
</dbReference>
<dbReference type="AlphaFoldDB" id="A0A1F5EVV0"/>
<comment type="similarity">
    <text evidence="1 4">Belongs to the bacterial ribosomal protein bL19 family.</text>
</comment>
<dbReference type="GO" id="GO:0022625">
    <property type="term" value="C:cytosolic large ribosomal subunit"/>
    <property type="evidence" value="ECO:0007669"/>
    <property type="project" value="TreeGrafter"/>
</dbReference>
<evidence type="ECO:0000313" key="6">
    <source>
        <dbReference type="EMBL" id="OGD71416.1"/>
    </source>
</evidence>
<feature type="compositionally biased region" description="Basic residues" evidence="5">
    <location>
        <begin position="151"/>
        <end position="162"/>
    </location>
</feature>
<dbReference type="NCBIfam" id="TIGR01024">
    <property type="entry name" value="rplS_bact"/>
    <property type="match status" value="1"/>
</dbReference>
<dbReference type="PRINTS" id="PR00061">
    <property type="entry name" value="RIBOSOMALL19"/>
</dbReference>
<evidence type="ECO:0000256" key="1">
    <source>
        <dbReference type="ARBA" id="ARBA00005781"/>
    </source>
</evidence>
<dbReference type="PANTHER" id="PTHR15680:SF9">
    <property type="entry name" value="LARGE RIBOSOMAL SUBUNIT PROTEIN BL19M"/>
    <property type="match status" value="1"/>
</dbReference>
<evidence type="ECO:0000313" key="7">
    <source>
        <dbReference type="Proteomes" id="UP000177979"/>
    </source>
</evidence>
<dbReference type="PANTHER" id="PTHR15680">
    <property type="entry name" value="RIBOSOMAL PROTEIN L19"/>
    <property type="match status" value="1"/>
</dbReference>
<gene>
    <name evidence="6" type="ORF">A2703_04090</name>
</gene>
<protein>
    <recommendedName>
        <fullName evidence="4">50S ribosomal protein L19</fullName>
    </recommendedName>
</protein>
<proteinExistence type="inferred from homology"/>
<dbReference type="Pfam" id="PF01245">
    <property type="entry name" value="Ribosomal_L19"/>
    <property type="match status" value="1"/>
</dbReference>